<evidence type="ECO:0000313" key="3">
    <source>
        <dbReference type="Proteomes" id="UP000603865"/>
    </source>
</evidence>
<reference evidence="2" key="2">
    <citation type="submission" date="2020-09" db="EMBL/GenBank/DDBJ databases">
        <authorList>
            <person name="Sun Q."/>
            <person name="Ohkuma M."/>
        </authorList>
    </citation>
    <scope>NUCLEOTIDE SEQUENCE</scope>
    <source>
        <strain evidence="2">JCM 31311</strain>
    </source>
</reference>
<keyword evidence="1" id="KW-0812">Transmembrane</keyword>
<keyword evidence="1" id="KW-1133">Transmembrane helix</keyword>
<feature type="transmembrane region" description="Helical" evidence="1">
    <location>
        <begin position="72"/>
        <end position="88"/>
    </location>
</feature>
<feature type="transmembrane region" description="Helical" evidence="1">
    <location>
        <begin position="132"/>
        <end position="152"/>
    </location>
</feature>
<reference evidence="2" key="1">
    <citation type="journal article" date="2014" name="Int. J. Syst. Evol. Microbiol.">
        <title>Complete genome sequence of Corynebacterium casei LMG S-19264T (=DSM 44701T), isolated from a smear-ripened cheese.</title>
        <authorList>
            <consortium name="US DOE Joint Genome Institute (JGI-PGF)"/>
            <person name="Walter F."/>
            <person name="Albersmeier A."/>
            <person name="Kalinowski J."/>
            <person name="Ruckert C."/>
        </authorList>
    </citation>
    <scope>NUCLEOTIDE SEQUENCE</scope>
    <source>
        <strain evidence="2">JCM 31311</strain>
    </source>
</reference>
<proteinExistence type="predicted"/>
<feature type="transmembrane region" description="Helical" evidence="1">
    <location>
        <begin position="158"/>
        <end position="175"/>
    </location>
</feature>
<keyword evidence="1" id="KW-0472">Membrane</keyword>
<accession>A0A918CCY7</accession>
<organism evidence="2 3">
    <name type="scientific">Deinococcus ruber</name>
    <dbReference type="NCBI Taxonomy" id="1848197"/>
    <lineage>
        <taxon>Bacteria</taxon>
        <taxon>Thermotogati</taxon>
        <taxon>Deinococcota</taxon>
        <taxon>Deinococci</taxon>
        <taxon>Deinococcales</taxon>
        <taxon>Deinococcaceae</taxon>
        <taxon>Deinococcus</taxon>
    </lineage>
</organism>
<name>A0A918CCY7_9DEIO</name>
<dbReference type="AlphaFoldDB" id="A0A918CCY7"/>
<feature type="transmembrane region" description="Helical" evidence="1">
    <location>
        <begin position="100"/>
        <end position="120"/>
    </location>
</feature>
<keyword evidence="3" id="KW-1185">Reference proteome</keyword>
<protein>
    <submittedName>
        <fullName evidence="2">Uncharacterized protein</fullName>
    </submittedName>
</protein>
<gene>
    <name evidence="2" type="ORF">GCM10008957_31380</name>
</gene>
<dbReference type="Proteomes" id="UP000603865">
    <property type="component" value="Unassembled WGS sequence"/>
</dbReference>
<sequence>MTLDQWLQQTLQVFPENVQQHLRQEYTAHYQDHLDAGGQPDALALFGPPAESQKRLKKTYLTQAMLDQPQRLTLFLAGLVIFFSLSWLKNALDDVERTYLLMKIALPVVSLLIFAGLWVMTRRMVAVRRSSIRNLSAMFLNYVMMLPFVFLSPSTNTMLLWSTLITMLCLLYQAFDTDRRIRRTLRPGSAERP</sequence>
<evidence type="ECO:0000313" key="2">
    <source>
        <dbReference type="EMBL" id="GGR16456.1"/>
    </source>
</evidence>
<dbReference type="RefSeq" id="WP_189091462.1">
    <property type="nucleotide sequence ID" value="NZ_BMQL01000019.1"/>
</dbReference>
<dbReference type="EMBL" id="BMQL01000019">
    <property type="protein sequence ID" value="GGR16456.1"/>
    <property type="molecule type" value="Genomic_DNA"/>
</dbReference>
<evidence type="ECO:0000256" key="1">
    <source>
        <dbReference type="SAM" id="Phobius"/>
    </source>
</evidence>
<comment type="caution">
    <text evidence="2">The sequence shown here is derived from an EMBL/GenBank/DDBJ whole genome shotgun (WGS) entry which is preliminary data.</text>
</comment>